<evidence type="ECO:0000256" key="1">
    <source>
        <dbReference type="SAM" id="MobiDB-lite"/>
    </source>
</evidence>
<dbReference type="PANTHER" id="PTHR37781">
    <property type="entry name" value="TFIIH COMPLEX SUBUNIT"/>
    <property type="match status" value="1"/>
</dbReference>
<dbReference type="Proteomes" id="UP001219355">
    <property type="component" value="Chromosome 3"/>
</dbReference>
<evidence type="ECO:0000313" key="2">
    <source>
        <dbReference type="EMBL" id="WEW59863.1"/>
    </source>
</evidence>
<feature type="compositionally biased region" description="Acidic residues" evidence="1">
    <location>
        <begin position="187"/>
        <end position="219"/>
    </location>
</feature>
<feature type="compositionally biased region" description="Low complexity" evidence="1">
    <location>
        <begin position="11"/>
        <end position="34"/>
    </location>
</feature>
<dbReference type="PANTHER" id="PTHR37781:SF1">
    <property type="entry name" value="ADR380WP"/>
    <property type="match status" value="1"/>
</dbReference>
<evidence type="ECO:0000313" key="3">
    <source>
        <dbReference type="Proteomes" id="UP001219355"/>
    </source>
</evidence>
<accession>A0AAF0IJY3</accession>
<reference evidence="2" key="1">
    <citation type="submission" date="2023-03" db="EMBL/GenBank/DDBJ databases">
        <title>Emydomyces testavorans Genome Sequence.</title>
        <authorList>
            <person name="Hoyer L."/>
        </authorList>
    </citation>
    <scope>NUCLEOTIDE SEQUENCE</scope>
    <source>
        <strain evidence="2">16-2883</strain>
    </source>
</reference>
<dbReference type="Pfam" id="PF17110">
    <property type="entry name" value="TFB6"/>
    <property type="match status" value="1"/>
</dbReference>
<dbReference type="InterPro" id="IPR031349">
    <property type="entry name" value="Tfb6"/>
</dbReference>
<sequence length="258" mass="28515">MTSTPPQGGFLPSSLPSPAPSSALSSASISHSLPQQRHHPLKPGSTKETTVINYVDSHILAINRRHAKKFSSSFAGEKDDDRGYERFREVVKDIEAVVDVLWVSGTPGLLNTYLPDYPFSPKSTFRLVRKLDAMFASLLQGEDVETGQGLPGFETRRNQVSMTEKVRIKSIAESTRITILDVQDQGEPSEFDFEDDGDEAGEKDDTDDDKVDMEDDDFGTGEYVDAPGPGRWEMESARVYERTIQLLGDELGKQGGLE</sequence>
<gene>
    <name evidence="2" type="ORF">PRK78_005344</name>
</gene>
<dbReference type="GO" id="GO:0005675">
    <property type="term" value="C:transcription factor TFIIH holo complex"/>
    <property type="evidence" value="ECO:0007669"/>
    <property type="project" value="TreeGrafter"/>
</dbReference>
<dbReference type="AlphaFoldDB" id="A0AAF0IJY3"/>
<name>A0AAF0IJY3_9EURO</name>
<proteinExistence type="predicted"/>
<protein>
    <submittedName>
        <fullName evidence="2">Uncharacterized protein</fullName>
    </submittedName>
</protein>
<organism evidence="2 3">
    <name type="scientific">Emydomyces testavorans</name>
    <dbReference type="NCBI Taxonomy" id="2070801"/>
    <lineage>
        <taxon>Eukaryota</taxon>
        <taxon>Fungi</taxon>
        <taxon>Dikarya</taxon>
        <taxon>Ascomycota</taxon>
        <taxon>Pezizomycotina</taxon>
        <taxon>Eurotiomycetes</taxon>
        <taxon>Eurotiomycetidae</taxon>
        <taxon>Onygenales</taxon>
        <taxon>Nannizziopsiaceae</taxon>
        <taxon>Emydomyces</taxon>
    </lineage>
</organism>
<dbReference type="EMBL" id="CP120629">
    <property type="protein sequence ID" value="WEW59863.1"/>
    <property type="molecule type" value="Genomic_DNA"/>
</dbReference>
<feature type="region of interest" description="Disordered" evidence="1">
    <location>
        <begin position="182"/>
        <end position="232"/>
    </location>
</feature>
<keyword evidence="3" id="KW-1185">Reference proteome</keyword>
<feature type="region of interest" description="Disordered" evidence="1">
    <location>
        <begin position="1"/>
        <end position="47"/>
    </location>
</feature>